<feature type="compositionally biased region" description="Polar residues" evidence="6">
    <location>
        <begin position="298"/>
        <end position="320"/>
    </location>
</feature>
<evidence type="ECO:0000313" key="9">
    <source>
        <dbReference type="Proteomes" id="UP001212411"/>
    </source>
</evidence>
<organism evidence="8 9">
    <name type="scientific">Schizosaccharomyces osmophilus</name>
    <dbReference type="NCBI Taxonomy" id="2545709"/>
    <lineage>
        <taxon>Eukaryota</taxon>
        <taxon>Fungi</taxon>
        <taxon>Dikarya</taxon>
        <taxon>Ascomycota</taxon>
        <taxon>Taphrinomycotina</taxon>
        <taxon>Schizosaccharomycetes</taxon>
        <taxon>Schizosaccharomycetales</taxon>
        <taxon>Schizosaccharomycetaceae</taxon>
        <taxon>Schizosaccharomyces</taxon>
    </lineage>
</organism>
<feature type="compositionally biased region" description="Polar residues" evidence="6">
    <location>
        <begin position="44"/>
        <end position="57"/>
    </location>
</feature>
<reference evidence="8 9" key="1">
    <citation type="journal article" date="2023" name="G3 (Bethesda)">
        <title>A high-quality reference genome for the fission yeast Schizosaccharomyces osmophilus.</title>
        <authorList>
            <person name="Jia G.S."/>
            <person name="Zhang W.C."/>
            <person name="Liang Y."/>
            <person name="Liu X.H."/>
            <person name="Rhind N."/>
            <person name="Pidoux A."/>
            <person name="Brysch-Herzberg M."/>
            <person name="Du L.L."/>
        </authorList>
    </citation>
    <scope>NUCLEOTIDE SEQUENCE [LARGE SCALE GENOMIC DNA]</scope>
    <source>
        <strain evidence="8 9">CBS 15793</strain>
    </source>
</reference>
<name>A0AAE9W9P4_9SCHI</name>
<sequence length="660" mass="73827">MENSKGSLHSSSGSFNNLLPPFGHQSKSDNPTDAIPIKSPLERLSTSTEPSSQQALTRTPKKALSRAGETSSVAAVVSPRQSKRLFSEVSVQSPRKKKQIQSVDLPFTKGGYGGFYDSRNGSLKFTKHELMVTYADRFHVPPIHFPVHVFKRVFWLQGWRDAHVESPVHAIQITLKSRDMKRIVRGDSTSMLFLYNPNHVEAARAGLDLFDQSEFSLLSPSSAKEFQHLLTVKQPAPSSSATSSPSISRVKNAPSKSVQSSPSSSQSRSATSHSPNNQVATPIGSPKTPKSAKAPTVSIESLKSTPSRPSLNSTPRSASTALKRIPSLPSVFGDNHGTFYNEITASQESDKSLVSEIPCHTLLIYPFTGTNTISVNNIDLVRLNDGEFLNDTIVDFYLRYLYCKLEKENPSLAQSTHIFNSFFFSRLVSKDKDGKRLGQSGVRKWTQKFDLFTKKFVIVPINEMFHWYLAIICNIDQLVPANHKNSSEEEDEITLPSAQNDKSENKVVLTSNSPVILIFDSLANMHKGSLKYLRDYLIDEAWERKKVQLKPTDIRGFHAKVPQQSNFSDCGIFALHFVELFLEAPHQVLSDILDKSARQNVSQSFDERWNVHKINTRREDIRGLIGNLSKEWMSNNKDNQLSSENSKDNNDDDDDDLTVL</sequence>
<keyword evidence="4" id="KW-0833">Ubl conjugation pathway</keyword>
<dbReference type="Gene3D" id="1.10.418.20">
    <property type="match status" value="1"/>
</dbReference>
<feature type="compositionally biased region" description="Low complexity" evidence="6">
    <location>
        <begin position="235"/>
        <end position="248"/>
    </location>
</feature>
<dbReference type="SUPFAM" id="SSF54001">
    <property type="entry name" value="Cysteine proteinases"/>
    <property type="match status" value="1"/>
</dbReference>
<comment type="similarity">
    <text evidence="1">Belongs to the peptidase C48 family.</text>
</comment>
<dbReference type="RefSeq" id="XP_056036482.1">
    <property type="nucleotide sequence ID" value="XM_056179165.1"/>
</dbReference>
<evidence type="ECO:0000256" key="6">
    <source>
        <dbReference type="SAM" id="MobiDB-lite"/>
    </source>
</evidence>
<dbReference type="InterPro" id="IPR003653">
    <property type="entry name" value="Peptidase_C48_C"/>
</dbReference>
<feature type="region of interest" description="Disordered" evidence="6">
    <location>
        <begin position="635"/>
        <end position="660"/>
    </location>
</feature>
<evidence type="ECO:0000313" key="8">
    <source>
        <dbReference type="EMBL" id="WBW72239.1"/>
    </source>
</evidence>
<dbReference type="InterPro" id="IPR038765">
    <property type="entry name" value="Papain-like_cys_pep_sf"/>
</dbReference>
<dbReference type="GO" id="GO:0016926">
    <property type="term" value="P:protein desumoylation"/>
    <property type="evidence" value="ECO:0007669"/>
    <property type="project" value="TreeGrafter"/>
</dbReference>
<evidence type="ECO:0000256" key="3">
    <source>
        <dbReference type="ARBA" id="ARBA00022670"/>
    </source>
</evidence>
<evidence type="ECO:0000256" key="4">
    <source>
        <dbReference type="ARBA" id="ARBA00022786"/>
    </source>
</evidence>
<accession>A0AAE9W9P4</accession>
<dbReference type="GO" id="GO:0006508">
    <property type="term" value="P:proteolysis"/>
    <property type="evidence" value="ECO:0007669"/>
    <property type="project" value="UniProtKB-KW"/>
</dbReference>
<keyword evidence="5" id="KW-0378">Hydrolase</keyword>
<dbReference type="GO" id="GO:0005737">
    <property type="term" value="C:cytoplasm"/>
    <property type="evidence" value="ECO:0007669"/>
    <property type="project" value="TreeGrafter"/>
</dbReference>
<evidence type="ECO:0000256" key="1">
    <source>
        <dbReference type="ARBA" id="ARBA00005234"/>
    </source>
</evidence>
<dbReference type="GO" id="GO:0070139">
    <property type="term" value="F:SUMO-specific endopeptidase activity"/>
    <property type="evidence" value="ECO:0007669"/>
    <property type="project" value="TreeGrafter"/>
</dbReference>
<dbReference type="EMBL" id="CP115611">
    <property type="protein sequence ID" value="WBW72239.1"/>
    <property type="molecule type" value="Genomic_DNA"/>
</dbReference>
<dbReference type="Gene3D" id="3.30.310.130">
    <property type="entry name" value="Ubiquitin-related"/>
    <property type="match status" value="1"/>
</dbReference>
<dbReference type="PROSITE" id="PS50600">
    <property type="entry name" value="ULP_PROTEASE"/>
    <property type="match status" value="1"/>
</dbReference>
<keyword evidence="9" id="KW-1185">Reference proteome</keyword>
<dbReference type="PANTHER" id="PTHR46896">
    <property type="entry name" value="SENTRIN-SPECIFIC PROTEASE"/>
    <property type="match status" value="1"/>
</dbReference>
<evidence type="ECO:0000256" key="2">
    <source>
        <dbReference type="ARBA" id="ARBA00022553"/>
    </source>
</evidence>
<evidence type="ECO:0000259" key="7">
    <source>
        <dbReference type="PROSITE" id="PS50600"/>
    </source>
</evidence>
<gene>
    <name evidence="8" type="primary">ulp2</name>
    <name evidence="8" type="ORF">SOMG_00371</name>
</gene>
<feature type="compositionally biased region" description="Acidic residues" evidence="6">
    <location>
        <begin position="650"/>
        <end position="660"/>
    </location>
</feature>
<protein>
    <submittedName>
        <fullName evidence="8">SUMO deconjugating cysteine peptidase Ulp2</fullName>
    </submittedName>
</protein>
<dbReference type="AlphaFoldDB" id="A0AAE9W9P4"/>
<keyword evidence="3" id="KW-0645">Protease</keyword>
<dbReference type="Pfam" id="PF02902">
    <property type="entry name" value="Peptidase_C48"/>
    <property type="match status" value="1"/>
</dbReference>
<feature type="region of interest" description="Disordered" evidence="6">
    <location>
        <begin position="1"/>
        <end position="72"/>
    </location>
</feature>
<evidence type="ECO:0000256" key="5">
    <source>
        <dbReference type="ARBA" id="ARBA00022801"/>
    </source>
</evidence>
<feature type="compositionally biased region" description="Low complexity" evidence="6">
    <location>
        <begin position="255"/>
        <end position="274"/>
    </location>
</feature>
<proteinExistence type="inferred from homology"/>
<dbReference type="Proteomes" id="UP001212411">
    <property type="component" value="Chromosome 1"/>
</dbReference>
<keyword evidence="2" id="KW-0597">Phosphoprotein</keyword>
<dbReference type="InterPro" id="IPR051947">
    <property type="entry name" value="Sentrin-specific_protease"/>
</dbReference>
<feature type="region of interest" description="Disordered" evidence="6">
    <location>
        <begin position="234"/>
        <end position="320"/>
    </location>
</feature>
<feature type="compositionally biased region" description="Polar residues" evidence="6">
    <location>
        <begin position="635"/>
        <end position="644"/>
    </location>
</feature>
<feature type="domain" description="Ubiquitin-like protease family profile" evidence="7">
    <location>
        <begin position="373"/>
        <end position="581"/>
    </location>
</feature>
<feature type="compositionally biased region" description="Low complexity" evidence="6">
    <location>
        <begin position="1"/>
        <end position="19"/>
    </location>
</feature>
<dbReference type="PANTHER" id="PTHR46896:SF3">
    <property type="entry name" value="FI06413P-RELATED"/>
    <property type="match status" value="1"/>
</dbReference>
<dbReference type="KEGG" id="som:SOMG_00371"/>
<dbReference type="GO" id="GO:0005634">
    <property type="term" value="C:nucleus"/>
    <property type="evidence" value="ECO:0007669"/>
    <property type="project" value="TreeGrafter"/>
</dbReference>
<dbReference type="GeneID" id="80873854"/>